<feature type="binding site" evidence="11">
    <location>
        <begin position="394"/>
        <end position="397"/>
    </location>
    <ligand>
        <name>FAD</name>
        <dbReference type="ChEBI" id="CHEBI:57692"/>
    </ligand>
</feature>
<keyword evidence="2 10" id="KW-0028">Amino-acid biosynthesis</keyword>
<dbReference type="InterPro" id="IPR010199">
    <property type="entry name" value="CysJ"/>
</dbReference>
<dbReference type="Proteomes" id="UP000006062">
    <property type="component" value="Chromosome"/>
</dbReference>
<dbReference type="GO" id="GO:0005829">
    <property type="term" value="C:cytosol"/>
    <property type="evidence" value="ECO:0007669"/>
    <property type="project" value="TreeGrafter"/>
</dbReference>
<dbReference type="Pfam" id="PF00667">
    <property type="entry name" value="FAD_binding_1"/>
    <property type="match status" value="1"/>
</dbReference>
<evidence type="ECO:0000256" key="6">
    <source>
        <dbReference type="ARBA" id="ARBA00022857"/>
    </source>
</evidence>
<dbReference type="InterPro" id="IPR017927">
    <property type="entry name" value="FAD-bd_FR_type"/>
</dbReference>
<accession>I3Y8U5</accession>
<comment type="subunit">
    <text evidence="10">Alpha(8)-beta(8). The alpha component is a flavoprotein, the beta component is a hemoprotein.</text>
</comment>
<dbReference type="STRING" id="765911.Thivi_1405"/>
<keyword evidence="8 10" id="KW-0560">Oxidoreductase</keyword>
<dbReference type="Pfam" id="PF00175">
    <property type="entry name" value="NAD_binding_1"/>
    <property type="match status" value="1"/>
</dbReference>
<evidence type="ECO:0000256" key="5">
    <source>
        <dbReference type="ARBA" id="ARBA00022827"/>
    </source>
</evidence>
<dbReference type="Pfam" id="PF00258">
    <property type="entry name" value="Flavodoxin_1"/>
    <property type="match status" value="1"/>
</dbReference>
<dbReference type="GO" id="GO:0004783">
    <property type="term" value="F:sulfite reductase (NADPH) activity"/>
    <property type="evidence" value="ECO:0007669"/>
    <property type="project" value="UniProtKB-EC"/>
</dbReference>
<dbReference type="Gene3D" id="3.40.50.360">
    <property type="match status" value="1"/>
</dbReference>
<sequence>MTSIARNSRAPSPDTVAALPVGEDRLRALHRLIAGLSQTQMAWMSGYLAGLGGLTAPAAAEPAPAASITVLYGSQTGNARKIAETLGTRAKAQGQAVRVLSMADYRARDLEREGLLLIVVSTHGEGEPPDAARELHGFLFSRRAPRLESVEFAVLGLGDSSYEHFCKTARDFDERLTELGARRAISAHWCDVDFQPVAEQWSAQALKEIAERATPTPAAHRTAEILTLPGVTLPQTPCVDREHPSAAALIEHRRLTTDNAVGDVRHLGFAIDSAALAFTPGDALGVWVRNDPALVQDILGLTGLSAEASVRLGDDDLSLHDALTERLELTQLHPGVVHAWSSLSGDAALAALCEDAGRRRAYAAERQLIDLIAAHPARLSADALVQALKPLAPRLYSIASSQAERDDELALTLSVVRYAAQGRDRLGAASGFLADRLPLDETARVYVVENPGFRLPEDGDTPIIMIGAGTGIAPYRAFLQQRAADGARGRNWLVFGNRHFHRDFLYQLDWLAWRKAGLLHRTSLAFSRDGAERLYVQDRLREQGAEIYDWLERGAHLFVCGATAMGRAVHDALIDIVAGIGGQDIETASQTIEALLSQGRYHRDLY</sequence>
<keyword evidence="3 10" id="KW-0285">Flavoprotein</keyword>
<feature type="binding site" evidence="11">
    <location>
        <begin position="157"/>
        <end position="166"/>
    </location>
    <ligand>
        <name>FMN</name>
        <dbReference type="ChEBI" id="CHEBI:58210"/>
    </ligand>
</feature>
<dbReference type="Gene3D" id="2.40.30.10">
    <property type="entry name" value="Translation factors"/>
    <property type="match status" value="1"/>
</dbReference>
<dbReference type="KEGG" id="tvi:Thivi_1405"/>
<name>I3Y8U5_THIV6</name>
<dbReference type="GO" id="GO:0050660">
    <property type="term" value="F:flavin adenine dinucleotide binding"/>
    <property type="evidence" value="ECO:0007669"/>
    <property type="project" value="InterPro"/>
</dbReference>
<feature type="binding site" evidence="11">
    <location>
        <position position="330"/>
    </location>
    <ligand>
        <name>FAD</name>
        <dbReference type="ChEBI" id="CHEBI:57692"/>
    </ligand>
</feature>
<feature type="binding site" evidence="11">
    <location>
        <begin position="427"/>
        <end position="430"/>
    </location>
    <ligand>
        <name>FAD</name>
        <dbReference type="ChEBI" id="CHEBI:57692"/>
    </ligand>
</feature>
<comment type="function">
    <text evidence="10">Component of the sulfite reductase complex that catalyzes the 6-electron reduction of sulfite to sulfide. This is one of several activities required for the biosynthesis of L-cysteine from sulfate. The flavoprotein component catalyzes the electron flow from NADPH -&gt; FAD -&gt; FMN to the hemoprotein component.</text>
</comment>
<dbReference type="InterPro" id="IPR039261">
    <property type="entry name" value="FNR_nucleotide-bd"/>
</dbReference>
<evidence type="ECO:0000256" key="4">
    <source>
        <dbReference type="ARBA" id="ARBA00022643"/>
    </source>
</evidence>
<evidence type="ECO:0000256" key="8">
    <source>
        <dbReference type="ARBA" id="ARBA00023002"/>
    </source>
</evidence>
<dbReference type="InterPro" id="IPR023173">
    <property type="entry name" value="NADPH_Cyt_P450_Rdtase_alpha"/>
</dbReference>
<evidence type="ECO:0000256" key="10">
    <source>
        <dbReference type="PIRNR" id="PIRNR000207"/>
    </source>
</evidence>
<evidence type="ECO:0000256" key="7">
    <source>
        <dbReference type="ARBA" id="ARBA00022982"/>
    </source>
</evidence>
<organism evidence="14 15">
    <name type="scientific">Thiocystis violascens (strain ATCC 17096 / DSM 198 / 6111)</name>
    <name type="common">Chromatium violascens</name>
    <dbReference type="NCBI Taxonomy" id="765911"/>
    <lineage>
        <taxon>Bacteria</taxon>
        <taxon>Pseudomonadati</taxon>
        <taxon>Pseudomonadota</taxon>
        <taxon>Gammaproteobacteria</taxon>
        <taxon>Chromatiales</taxon>
        <taxon>Chromatiaceae</taxon>
        <taxon>Thiocystis</taxon>
    </lineage>
</organism>
<evidence type="ECO:0000256" key="2">
    <source>
        <dbReference type="ARBA" id="ARBA00022605"/>
    </source>
</evidence>
<dbReference type="SUPFAM" id="SSF52218">
    <property type="entry name" value="Flavoproteins"/>
    <property type="match status" value="1"/>
</dbReference>
<gene>
    <name evidence="14" type="ordered locus">Thivi_1405</name>
</gene>
<comment type="pathway">
    <text evidence="10">Sulfur metabolism; hydrogen sulfide biosynthesis; hydrogen sulfide from sulfite (NADPH route): step 1/1.</text>
</comment>
<dbReference type="InterPro" id="IPR001433">
    <property type="entry name" value="OxRdtase_FAD/NAD-bd"/>
</dbReference>
<dbReference type="PANTHER" id="PTHR19384:SF128">
    <property type="entry name" value="NADPH OXIDOREDUCTASE A"/>
    <property type="match status" value="1"/>
</dbReference>
<feature type="binding site" evidence="11">
    <location>
        <begin position="527"/>
        <end position="528"/>
    </location>
    <ligand>
        <name>NADP(+)</name>
        <dbReference type="ChEBI" id="CHEBI:58349"/>
    </ligand>
</feature>
<feature type="domain" description="Flavodoxin-like" evidence="12">
    <location>
        <begin position="68"/>
        <end position="206"/>
    </location>
</feature>
<feature type="binding site" evidence="11">
    <location>
        <position position="364"/>
    </location>
    <ligand>
        <name>FAD</name>
        <dbReference type="ChEBI" id="CHEBI:57692"/>
    </ligand>
</feature>
<feature type="binding site" evidence="11">
    <location>
        <begin position="412"/>
        <end position="414"/>
    </location>
    <ligand>
        <name>FAD</name>
        <dbReference type="ChEBI" id="CHEBI:57692"/>
    </ligand>
</feature>
<feature type="binding site" evidence="11">
    <location>
        <position position="606"/>
    </location>
    <ligand>
        <name>FAD</name>
        <dbReference type="ChEBI" id="CHEBI:57692"/>
    </ligand>
</feature>
<dbReference type="AlphaFoldDB" id="I3Y8U5"/>
<dbReference type="EMBL" id="CP003154">
    <property type="protein sequence ID" value="AFL73413.1"/>
    <property type="molecule type" value="Genomic_DNA"/>
</dbReference>
<dbReference type="InterPro" id="IPR029039">
    <property type="entry name" value="Flavoprotein-like_sf"/>
</dbReference>
<keyword evidence="6 10" id="KW-0521">NADP</keyword>
<dbReference type="RefSeq" id="WP_014777888.1">
    <property type="nucleotide sequence ID" value="NC_018012.1"/>
</dbReference>
<evidence type="ECO:0000256" key="1">
    <source>
        <dbReference type="ARBA" id="ARBA00022448"/>
    </source>
</evidence>
<dbReference type="InterPro" id="IPR001709">
    <property type="entry name" value="Flavoprot_Pyr_Nucl_cyt_Rdtase"/>
</dbReference>
<dbReference type="PROSITE" id="PS50902">
    <property type="entry name" value="FLAVODOXIN_LIKE"/>
    <property type="match status" value="1"/>
</dbReference>
<comment type="cofactor">
    <cofactor evidence="10 11">
        <name>FMN</name>
        <dbReference type="ChEBI" id="CHEBI:58210"/>
    </cofactor>
    <text evidence="10 11">Binds 1 FMN per subunit.</text>
</comment>
<dbReference type="EC" id="1.8.1.2" evidence="10"/>
<dbReference type="InterPro" id="IPR017938">
    <property type="entry name" value="Riboflavin_synthase-like_b-brl"/>
</dbReference>
<dbReference type="PROSITE" id="PS51384">
    <property type="entry name" value="FAD_FR"/>
    <property type="match status" value="1"/>
</dbReference>
<keyword evidence="15" id="KW-1185">Reference proteome</keyword>
<evidence type="ECO:0000259" key="13">
    <source>
        <dbReference type="PROSITE" id="PS51384"/>
    </source>
</evidence>
<feature type="binding site" evidence="11">
    <location>
        <begin position="121"/>
        <end position="124"/>
    </location>
    <ligand>
        <name>FMN</name>
        <dbReference type="ChEBI" id="CHEBI:58210"/>
    </ligand>
</feature>
<dbReference type="eggNOG" id="COG0369">
    <property type="taxonomic scope" value="Bacteria"/>
</dbReference>
<dbReference type="InterPro" id="IPR008254">
    <property type="entry name" value="Flavodoxin/NO_synth"/>
</dbReference>
<dbReference type="GO" id="GO:0010181">
    <property type="term" value="F:FMN binding"/>
    <property type="evidence" value="ECO:0007669"/>
    <property type="project" value="InterPro"/>
</dbReference>
<dbReference type="PRINTS" id="PR00371">
    <property type="entry name" value="FPNCR"/>
</dbReference>
<dbReference type="Gene3D" id="1.20.990.10">
    <property type="entry name" value="NADPH-cytochrome p450 Reductase, Chain A, domain 3"/>
    <property type="match status" value="1"/>
</dbReference>
<dbReference type="InterPro" id="IPR001094">
    <property type="entry name" value="Flavdoxin-like"/>
</dbReference>
<dbReference type="PIRSF" id="PIRSF000207">
    <property type="entry name" value="SiR-FP_CysJ"/>
    <property type="match status" value="1"/>
</dbReference>
<protein>
    <recommendedName>
        <fullName evidence="10">Sulfite reductase [NADPH] flavoprotein alpha-component</fullName>
        <shortName evidence="10">SiR-FP</shortName>
        <ecNumber evidence="10">1.8.1.2</ecNumber>
    </recommendedName>
</protein>
<keyword evidence="5 10" id="KW-0274">FAD</keyword>
<keyword evidence="4 10" id="KW-0288">FMN</keyword>
<dbReference type="HOGENOM" id="CLU_001570_17_7_6"/>
<evidence type="ECO:0000256" key="3">
    <source>
        <dbReference type="ARBA" id="ARBA00022630"/>
    </source>
</evidence>
<keyword evidence="9 10" id="KW-0198">Cysteine biosynthesis</keyword>
<proteinExistence type="predicted"/>
<evidence type="ECO:0000256" key="9">
    <source>
        <dbReference type="ARBA" id="ARBA00023192"/>
    </source>
</evidence>
<dbReference type="PANTHER" id="PTHR19384">
    <property type="entry name" value="NITRIC OXIDE SYNTHASE-RELATED"/>
    <property type="match status" value="1"/>
</dbReference>
<evidence type="ECO:0000313" key="15">
    <source>
        <dbReference type="Proteomes" id="UP000006062"/>
    </source>
</evidence>
<keyword evidence="1 10" id="KW-0813">Transport</keyword>
<dbReference type="PRINTS" id="PR00369">
    <property type="entry name" value="FLAVODOXIN"/>
</dbReference>
<dbReference type="InterPro" id="IPR003097">
    <property type="entry name" value="CysJ-like_FAD-binding"/>
</dbReference>
<feature type="binding site" evidence="11">
    <location>
        <position position="418"/>
    </location>
    <ligand>
        <name>FAD</name>
        <dbReference type="ChEBI" id="CHEBI:57692"/>
    </ligand>
</feature>
<evidence type="ECO:0000259" key="12">
    <source>
        <dbReference type="PROSITE" id="PS50902"/>
    </source>
</evidence>
<evidence type="ECO:0000313" key="14">
    <source>
        <dbReference type="EMBL" id="AFL73413.1"/>
    </source>
</evidence>
<dbReference type="Gene3D" id="3.40.50.80">
    <property type="entry name" value="Nucleotide-binding domain of ferredoxin-NADP reductase (FNR) module"/>
    <property type="match status" value="1"/>
</dbReference>
<dbReference type="SUPFAM" id="SSF52343">
    <property type="entry name" value="Ferredoxin reductase-like, C-terminal NADP-linked domain"/>
    <property type="match status" value="1"/>
</dbReference>
<evidence type="ECO:0000256" key="11">
    <source>
        <dbReference type="PIRSR" id="PIRSR000207-1"/>
    </source>
</evidence>
<comment type="catalytic activity">
    <reaction evidence="10">
        <text>hydrogen sulfide + 3 NADP(+) + 3 H2O = sulfite + 3 NADPH + 4 H(+)</text>
        <dbReference type="Rhea" id="RHEA:13801"/>
        <dbReference type="ChEBI" id="CHEBI:15377"/>
        <dbReference type="ChEBI" id="CHEBI:15378"/>
        <dbReference type="ChEBI" id="CHEBI:17359"/>
        <dbReference type="ChEBI" id="CHEBI:29919"/>
        <dbReference type="ChEBI" id="CHEBI:57783"/>
        <dbReference type="ChEBI" id="CHEBI:58349"/>
        <dbReference type="EC" id="1.8.1.2"/>
    </reaction>
</comment>
<dbReference type="GO" id="GO:0019344">
    <property type="term" value="P:cysteine biosynthetic process"/>
    <property type="evidence" value="ECO:0007669"/>
    <property type="project" value="UniProtKB-KW"/>
</dbReference>
<reference evidence="14 15" key="1">
    <citation type="submission" date="2012-06" db="EMBL/GenBank/DDBJ databases">
        <title>Complete sequence of Thiocystis violascens DSM 198.</title>
        <authorList>
            <consortium name="US DOE Joint Genome Institute"/>
            <person name="Lucas S."/>
            <person name="Han J."/>
            <person name="Lapidus A."/>
            <person name="Cheng J.-F."/>
            <person name="Goodwin L."/>
            <person name="Pitluck S."/>
            <person name="Peters L."/>
            <person name="Ovchinnikova G."/>
            <person name="Teshima H."/>
            <person name="Detter J.C."/>
            <person name="Han C."/>
            <person name="Tapia R."/>
            <person name="Land M."/>
            <person name="Hauser L."/>
            <person name="Kyrpides N."/>
            <person name="Ivanova N."/>
            <person name="Pagani I."/>
            <person name="Vogl K."/>
            <person name="Liu Z."/>
            <person name="Frigaard N.-U."/>
            <person name="Bryant D."/>
            <person name="Woyke T."/>
        </authorList>
    </citation>
    <scope>NUCLEOTIDE SEQUENCE [LARGE SCALE GENOMIC DNA]</scope>
    <source>
        <strain evidence="15">ATCC 17096 / DSM 198 / 6111</strain>
    </source>
</reference>
<feature type="binding site" evidence="11">
    <location>
        <begin position="74"/>
        <end position="79"/>
    </location>
    <ligand>
        <name>FMN</name>
        <dbReference type="ChEBI" id="CHEBI:58210"/>
    </ligand>
</feature>
<dbReference type="GO" id="GO:0070814">
    <property type="term" value="P:hydrogen sulfide biosynthetic process"/>
    <property type="evidence" value="ECO:0007669"/>
    <property type="project" value="UniProtKB-UniPathway"/>
</dbReference>
<keyword evidence="7 10" id="KW-0249">Electron transport</keyword>
<dbReference type="SUPFAM" id="SSF63380">
    <property type="entry name" value="Riboflavin synthase domain-like"/>
    <property type="match status" value="1"/>
</dbReference>
<dbReference type="NCBIfam" id="TIGR01931">
    <property type="entry name" value="cysJ"/>
    <property type="match status" value="1"/>
</dbReference>
<dbReference type="UniPathway" id="UPA00140">
    <property type="reaction ID" value="UER00207"/>
</dbReference>
<dbReference type="OrthoDB" id="9816402at2"/>
<feature type="domain" description="FAD-binding FR-type" evidence="13">
    <location>
        <begin position="242"/>
        <end position="456"/>
    </location>
</feature>
<comment type="cofactor">
    <cofactor evidence="10 11">
        <name>FAD</name>
        <dbReference type="ChEBI" id="CHEBI:57692"/>
    </cofactor>
    <text evidence="10 11">Binds 1 FAD per subunit.</text>
</comment>